<accession>A0AAD1UAN1</accession>
<name>A0AAD1UAN1_EUPCR</name>
<dbReference type="Proteomes" id="UP001295684">
    <property type="component" value="Unassembled WGS sequence"/>
</dbReference>
<dbReference type="EMBL" id="CAMPGE010004251">
    <property type="protein sequence ID" value="CAI2363101.1"/>
    <property type="molecule type" value="Genomic_DNA"/>
</dbReference>
<reference evidence="1" key="1">
    <citation type="submission" date="2023-07" db="EMBL/GenBank/DDBJ databases">
        <authorList>
            <consortium name="AG Swart"/>
            <person name="Singh M."/>
            <person name="Singh A."/>
            <person name="Seah K."/>
            <person name="Emmerich C."/>
        </authorList>
    </citation>
    <scope>NUCLEOTIDE SEQUENCE</scope>
    <source>
        <strain evidence="1">DP1</strain>
    </source>
</reference>
<comment type="caution">
    <text evidence="1">The sequence shown here is derived from an EMBL/GenBank/DDBJ whole genome shotgun (WGS) entry which is preliminary data.</text>
</comment>
<dbReference type="AlphaFoldDB" id="A0AAD1UAN1"/>
<organism evidence="1 2">
    <name type="scientific">Euplotes crassus</name>
    <dbReference type="NCBI Taxonomy" id="5936"/>
    <lineage>
        <taxon>Eukaryota</taxon>
        <taxon>Sar</taxon>
        <taxon>Alveolata</taxon>
        <taxon>Ciliophora</taxon>
        <taxon>Intramacronucleata</taxon>
        <taxon>Spirotrichea</taxon>
        <taxon>Hypotrichia</taxon>
        <taxon>Euplotida</taxon>
        <taxon>Euplotidae</taxon>
        <taxon>Moneuplotes</taxon>
    </lineage>
</organism>
<evidence type="ECO:0000313" key="1">
    <source>
        <dbReference type="EMBL" id="CAI2363101.1"/>
    </source>
</evidence>
<keyword evidence="2" id="KW-1185">Reference proteome</keyword>
<proteinExistence type="predicted"/>
<evidence type="ECO:0000313" key="2">
    <source>
        <dbReference type="Proteomes" id="UP001295684"/>
    </source>
</evidence>
<protein>
    <submittedName>
        <fullName evidence="1">Uncharacterized protein</fullName>
    </submittedName>
</protein>
<sequence length="533" mass="61048">MDSLGVNGTDRGALGVEECCLGSEVLERDLTQICQILDHLLLKPSPILYFVVNPHYHTLSLIPSLSSFLNLDLKIHHPVTKFLLKTLKKSTSLETRLKHIWFCFRYILQVCTQSKLCRQKQIEILTGRCLKEIEQVRAVVKEEGRFGEMEFSVDHYESLIGVLCGILGRNGVDEEFMQGENVVRRLAKVVLDFTLHNLKGIGGVSLTVLEIVGSLEHCVSDTYLFKGIVHPVTRRNKYLYSCVSFNLSSCPVVLLTFDFTMAEYLNYLESSMGITLAQSFTDPDNFLLKEWRKTKDAFLELLCSLKSQLSEQTCENILVICQKKFDFSFREKIVKEGIHIIDQIGVAQVDQFKKGFGIQQEISSFGGLKAPLRSGQYGTLQKGYIEEINEESYFKLECKETYTCVLYNNFKEFIDYKEALQASFEEFKKTLLSDEKVITGSYFAKLQQVLDLPRESITRQVLNQYLKLKGLTETPISSIILRATTTEELIDQHPEEKFSDCYYTTNKEIFLEILDILSVCLKLRLCISRRKAI</sequence>
<gene>
    <name evidence="1" type="ORF">ECRASSUSDP1_LOCUS4431</name>
</gene>